<sequence length="915" mass="103326">MPRSHTLDDALSRFSLIRRIYPLIHRSIPPKPPSIVSLSRRLRQGAPLDSSNDDELNHDNEITTLRFEIITIPTKLDQIDVYELTKCETIGRLIAALDRLLRLFEDAALIPVEEEEALLDNQVNQTSELACLFPKLNHIHDLQVADTSDVYGITNPNAQSEHKTQLIKVIGDMEAGASTNIAPYSAPPRQCFRFPTPRNSLQDCSRIIENFTNSVQAIFPSSMEQTVKSVLLDFKDNEIASITHAREFCKNSEMLFASLALTPCPHEDHMARLHLSGFLRREMEMLLEKDPDTWVAVNFIASTNAPNSDRGSLLHRLCAHTIFNSDDSSTIRAYFDDSAIWIGNPDAHHSMSSLALELPRNLEQFLDTLAGRRRASATIGALLACSLYHLFGSSWIQTEFDRSNILIFTGQTSRIDSDYWRPHIECRLGCESNHISDSESEHLAELVASLGVLILELEANRPAGWTDGDVDWDTNERSNIQRLSRMLKDIEWLDDLGEPYREIGLACMNFQRWTEDVHHPHMHERRLKELAILYKCIVNPLYRHLVTKFPPTRQLFDGIPGLSVPNVRRGGTRPVVLKRRVAFFDDDTTDDADRISGFADQWIQRLSNFFLCDIIALRQTADPRCLGLADIQCGRIRENPEKIRVAILDTGLDGSDMFFRGAASRIRGKRSWVGREEDYHDTSGHGTHVARLFLTLAPSAELYVAKIAEGMHVDERDFGRIADAIDWAVNEWKVDIISMSWGFHDESSGADRLDTAIDRVKVDKLMFAAASNKGGNQKRSKPALKANVICVHACDGMGNKGDMNPNPIKKGDNFAFLGVKVRSEWKKKPVYKSGTSFATPIAAAIAANILEFANFHCDLSANQRAKLFRCDGMTEIFRRMSTERDGYDYVQPELFWGGKDPEEIAKEIQEIVRAL</sequence>
<feature type="domain" description="DUF7580" evidence="7">
    <location>
        <begin position="253"/>
        <end position="546"/>
    </location>
</feature>
<keyword evidence="2 5" id="KW-0645">Protease</keyword>
<dbReference type="Pfam" id="PF24476">
    <property type="entry name" value="DUF7580"/>
    <property type="match status" value="1"/>
</dbReference>
<dbReference type="Gene3D" id="3.40.50.200">
    <property type="entry name" value="Peptidase S8/S53 domain"/>
    <property type="match status" value="1"/>
</dbReference>
<name>A0AAN6XTK4_9PEZI</name>
<dbReference type="InterPro" id="IPR056002">
    <property type="entry name" value="DUF7580"/>
</dbReference>
<dbReference type="InterPro" id="IPR050131">
    <property type="entry name" value="Peptidase_S8_subtilisin-like"/>
</dbReference>
<dbReference type="EMBL" id="MU858408">
    <property type="protein sequence ID" value="KAK4206459.1"/>
    <property type="molecule type" value="Genomic_DNA"/>
</dbReference>
<dbReference type="PROSITE" id="PS51892">
    <property type="entry name" value="SUBTILASE"/>
    <property type="match status" value="1"/>
</dbReference>
<evidence type="ECO:0000256" key="4">
    <source>
        <dbReference type="ARBA" id="ARBA00022825"/>
    </source>
</evidence>
<dbReference type="InterPro" id="IPR036852">
    <property type="entry name" value="Peptidase_S8/S53_dom_sf"/>
</dbReference>
<dbReference type="PANTHER" id="PTHR43806">
    <property type="entry name" value="PEPTIDASE S8"/>
    <property type="match status" value="1"/>
</dbReference>
<reference evidence="8" key="2">
    <citation type="submission" date="2023-05" db="EMBL/GenBank/DDBJ databases">
        <authorList>
            <consortium name="Lawrence Berkeley National Laboratory"/>
            <person name="Steindorff A."/>
            <person name="Hensen N."/>
            <person name="Bonometti L."/>
            <person name="Westerberg I."/>
            <person name="Brannstrom I.O."/>
            <person name="Guillou S."/>
            <person name="Cros-Aarteil S."/>
            <person name="Calhoun S."/>
            <person name="Haridas S."/>
            <person name="Kuo A."/>
            <person name="Mondo S."/>
            <person name="Pangilinan J."/>
            <person name="Riley R."/>
            <person name="Labutti K."/>
            <person name="Andreopoulos B."/>
            <person name="Lipzen A."/>
            <person name="Chen C."/>
            <person name="Yanf M."/>
            <person name="Daum C."/>
            <person name="Ng V."/>
            <person name="Clum A."/>
            <person name="Ohm R."/>
            <person name="Martin F."/>
            <person name="Silar P."/>
            <person name="Natvig D."/>
            <person name="Lalanne C."/>
            <person name="Gautier V."/>
            <person name="Ament-Velasquez S.L."/>
            <person name="Kruys A."/>
            <person name="Hutchinson M.I."/>
            <person name="Powell A.J."/>
            <person name="Barry K."/>
            <person name="Miller A.N."/>
            <person name="Grigoriev I.V."/>
            <person name="Debuchy R."/>
            <person name="Gladieux P."/>
            <person name="Thoren M.H."/>
            <person name="Johannesson H."/>
        </authorList>
    </citation>
    <scope>NUCLEOTIDE SEQUENCE</scope>
    <source>
        <strain evidence="8">PSN293</strain>
    </source>
</reference>
<evidence type="ECO:0000256" key="5">
    <source>
        <dbReference type="PROSITE-ProRule" id="PRU01240"/>
    </source>
</evidence>
<comment type="similarity">
    <text evidence="1 5">Belongs to the peptidase S8 family.</text>
</comment>
<protein>
    <recommendedName>
        <fullName evidence="10">Peptidase S8/S53 domain-containing protein</fullName>
    </recommendedName>
</protein>
<dbReference type="AlphaFoldDB" id="A0AAN6XTK4"/>
<dbReference type="PANTHER" id="PTHR43806:SF58">
    <property type="entry name" value="ALKALINE PROTEASE 1-RELATED"/>
    <property type="match status" value="1"/>
</dbReference>
<evidence type="ECO:0000256" key="2">
    <source>
        <dbReference type="ARBA" id="ARBA00022670"/>
    </source>
</evidence>
<dbReference type="GO" id="GO:0004252">
    <property type="term" value="F:serine-type endopeptidase activity"/>
    <property type="evidence" value="ECO:0007669"/>
    <property type="project" value="UniProtKB-UniRule"/>
</dbReference>
<accession>A0AAN6XTK4</accession>
<reference evidence="8" key="1">
    <citation type="journal article" date="2023" name="Mol. Phylogenet. Evol.">
        <title>Genome-scale phylogeny and comparative genomics of the fungal order Sordariales.</title>
        <authorList>
            <person name="Hensen N."/>
            <person name="Bonometti L."/>
            <person name="Westerberg I."/>
            <person name="Brannstrom I.O."/>
            <person name="Guillou S."/>
            <person name="Cros-Aarteil S."/>
            <person name="Calhoun S."/>
            <person name="Haridas S."/>
            <person name="Kuo A."/>
            <person name="Mondo S."/>
            <person name="Pangilinan J."/>
            <person name="Riley R."/>
            <person name="LaButti K."/>
            <person name="Andreopoulos B."/>
            <person name="Lipzen A."/>
            <person name="Chen C."/>
            <person name="Yan M."/>
            <person name="Daum C."/>
            <person name="Ng V."/>
            <person name="Clum A."/>
            <person name="Steindorff A."/>
            <person name="Ohm R.A."/>
            <person name="Martin F."/>
            <person name="Silar P."/>
            <person name="Natvig D.O."/>
            <person name="Lalanne C."/>
            <person name="Gautier V."/>
            <person name="Ament-Velasquez S.L."/>
            <person name="Kruys A."/>
            <person name="Hutchinson M.I."/>
            <person name="Powell A.J."/>
            <person name="Barry K."/>
            <person name="Miller A.N."/>
            <person name="Grigoriev I.V."/>
            <person name="Debuchy R."/>
            <person name="Gladieux P."/>
            <person name="Hiltunen Thoren M."/>
            <person name="Johannesson H."/>
        </authorList>
    </citation>
    <scope>NUCLEOTIDE SEQUENCE</scope>
    <source>
        <strain evidence="8">PSN293</strain>
    </source>
</reference>
<dbReference type="InterPro" id="IPR023828">
    <property type="entry name" value="Peptidase_S8_Ser-AS"/>
</dbReference>
<evidence type="ECO:0000256" key="3">
    <source>
        <dbReference type="ARBA" id="ARBA00022801"/>
    </source>
</evidence>
<dbReference type="PROSITE" id="PS00138">
    <property type="entry name" value="SUBTILASE_SER"/>
    <property type="match status" value="1"/>
</dbReference>
<dbReference type="SUPFAM" id="SSF52743">
    <property type="entry name" value="Subtilisin-like"/>
    <property type="match status" value="1"/>
</dbReference>
<feature type="active site" description="Charge relay system" evidence="5">
    <location>
        <position position="649"/>
    </location>
</feature>
<keyword evidence="9" id="KW-1185">Reference proteome</keyword>
<dbReference type="InterPro" id="IPR015500">
    <property type="entry name" value="Peptidase_S8_subtilisin-rel"/>
</dbReference>
<dbReference type="Pfam" id="PF00082">
    <property type="entry name" value="Peptidase_S8"/>
    <property type="match status" value="1"/>
</dbReference>
<evidence type="ECO:0000256" key="1">
    <source>
        <dbReference type="ARBA" id="ARBA00011073"/>
    </source>
</evidence>
<keyword evidence="3 5" id="KW-0378">Hydrolase</keyword>
<keyword evidence="4 5" id="KW-0720">Serine protease</keyword>
<proteinExistence type="inferred from homology"/>
<evidence type="ECO:0000259" key="6">
    <source>
        <dbReference type="Pfam" id="PF00082"/>
    </source>
</evidence>
<dbReference type="GO" id="GO:0006508">
    <property type="term" value="P:proteolysis"/>
    <property type="evidence" value="ECO:0007669"/>
    <property type="project" value="UniProtKB-KW"/>
</dbReference>
<dbReference type="PRINTS" id="PR00723">
    <property type="entry name" value="SUBTILISIN"/>
</dbReference>
<evidence type="ECO:0000313" key="8">
    <source>
        <dbReference type="EMBL" id="KAK4206459.1"/>
    </source>
</evidence>
<dbReference type="InterPro" id="IPR000209">
    <property type="entry name" value="Peptidase_S8/S53_dom"/>
</dbReference>
<feature type="active site" description="Charge relay system" evidence="5">
    <location>
        <position position="685"/>
    </location>
</feature>
<dbReference type="Proteomes" id="UP001301769">
    <property type="component" value="Unassembled WGS sequence"/>
</dbReference>
<dbReference type="CDD" id="cd00306">
    <property type="entry name" value="Peptidases_S8_S53"/>
    <property type="match status" value="1"/>
</dbReference>
<organism evidence="8 9">
    <name type="scientific">Rhypophila decipiens</name>
    <dbReference type="NCBI Taxonomy" id="261697"/>
    <lineage>
        <taxon>Eukaryota</taxon>
        <taxon>Fungi</taxon>
        <taxon>Dikarya</taxon>
        <taxon>Ascomycota</taxon>
        <taxon>Pezizomycotina</taxon>
        <taxon>Sordariomycetes</taxon>
        <taxon>Sordariomycetidae</taxon>
        <taxon>Sordariales</taxon>
        <taxon>Naviculisporaceae</taxon>
        <taxon>Rhypophila</taxon>
    </lineage>
</organism>
<feature type="active site" description="Charge relay system" evidence="5">
    <location>
        <position position="836"/>
    </location>
</feature>
<evidence type="ECO:0008006" key="10">
    <source>
        <dbReference type="Google" id="ProtNLM"/>
    </source>
</evidence>
<comment type="caution">
    <text evidence="8">The sequence shown here is derived from an EMBL/GenBank/DDBJ whole genome shotgun (WGS) entry which is preliminary data.</text>
</comment>
<evidence type="ECO:0000259" key="7">
    <source>
        <dbReference type="Pfam" id="PF24476"/>
    </source>
</evidence>
<evidence type="ECO:0000313" key="9">
    <source>
        <dbReference type="Proteomes" id="UP001301769"/>
    </source>
</evidence>
<gene>
    <name evidence="8" type="ORF">QBC37DRAFT_300762</name>
</gene>
<feature type="domain" description="Peptidase S8/S53" evidence="6">
    <location>
        <begin position="642"/>
        <end position="854"/>
    </location>
</feature>